<evidence type="ECO:0000256" key="6">
    <source>
        <dbReference type="ARBA" id="ARBA00022787"/>
    </source>
</evidence>
<accession>A0A5N5TFT7</accession>
<evidence type="ECO:0000256" key="7">
    <source>
        <dbReference type="ARBA" id="ARBA00022927"/>
    </source>
</evidence>
<dbReference type="GO" id="GO:0005741">
    <property type="term" value="C:mitochondrial outer membrane"/>
    <property type="evidence" value="ECO:0007669"/>
    <property type="project" value="UniProtKB-SubCell"/>
</dbReference>
<evidence type="ECO:0000313" key="13">
    <source>
        <dbReference type="Proteomes" id="UP000326759"/>
    </source>
</evidence>
<comment type="similarity">
    <text evidence="2">Belongs to the Tom40 family.</text>
</comment>
<evidence type="ECO:0000256" key="8">
    <source>
        <dbReference type="ARBA" id="ARBA00023114"/>
    </source>
</evidence>
<evidence type="ECO:0000256" key="9">
    <source>
        <dbReference type="ARBA" id="ARBA00023128"/>
    </source>
</evidence>
<evidence type="ECO:0000256" key="11">
    <source>
        <dbReference type="SAM" id="MobiDB-lite"/>
    </source>
</evidence>
<sequence length="343" mass="36740">MGNVLASSPGFSSPLPTSPIPPSPTIPGQGDKEASQSSLEPPVSDGLPGVEDAFPNNPGTMEDLHKKCKDVFPVVFEGGKFMLNKPISNHFQVAHTLNFSSIQPSGYKFSATYVGMKQTGPAEAYPVLLGEIDPSGNLSANMIHQFTPNLKGKVVAQIQQSKCQATQMSADWRGSDYTASLTLGNIDIVNDFSGVIVGHYLQKITPKLDLGAEIAYQRGPQVPGGHIAVHSMAGRYTGDKYVASGTIGGAGLHLCYYRKASETLQFGVELESSAKMQESTASFAYQVDIPKANFTFRGTVDTNWTIGAVIEKKLMPLPFTFALSAVHNYPKNQFKLGCGFIVG</sequence>
<proteinExistence type="inferred from homology"/>
<evidence type="ECO:0000256" key="2">
    <source>
        <dbReference type="ARBA" id="ARBA00010510"/>
    </source>
</evidence>
<keyword evidence="13" id="KW-1185">Reference proteome</keyword>
<dbReference type="Gene3D" id="2.40.160.10">
    <property type="entry name" value="Porin"/>
    <property type="match status" value="1"/>
</dbReference>
<dbReference type="EMBL" id="SEYY01003976">
    <property type="protein sequence ID" value="KAB7504005.1"/>
    <property type="molecule type" value="Genomic_DNA"/>
</dbReference>
<dbReference type="InterPro" id="IPR037930">
    <property type="entry name" value="Tom40"/>
</dbReference>
<dbReference type="InterPro" id="IPR027246">
    <property type="entry name" value="Porin_Euk/Tom40"/>
</dbReference>
<feature type="compositionally biased region" description="Polar residues" evidence="11">
    <location>
        <begin position="1"/>
        <end position="11"/>
    </location>
</feature>
<dbReference type="CDD" id="cd07305">
    <property type="entry name" value="Porin3_Tom40"/>
    <property type="match status" value="1"/>
</dbReference>
<dbReference type="PANTHER" id="PTHR10802">
    <property type="entry name" value="MITOCHONDRIAL IMPORT RECEPTOR SUBUNIT TOM40"/>
    <property type="match status" value="1"/>
</dbReference>
<keyword evidence="8" id="KW-0626">Porin</keyword>
<comment type="subcellular location">
    <subcellularLocation>
        <location evidence="1">Mitochondrion outer membrane</location>
        <topology evidence="1">Multi-pass membrane protein</topology>
    </subcellularLocation>
</comment>
<gene>
    <name evidence="12" type="primary">Tom40</name>
    <name evidence="12" type="ORF">Anas_09783</name>
</gene>
<evidence type="ECO:0000256" key="4">
    <source>
        <dbReference type="ARBA" id="ARBA00022452"/>
    </source>
</evidence>
<dbReference type="GO" id="GO:0015288">
    <property type="term" value="F:porin activity"/>
    <property type="evidence" value="ECO:0007669"/>
    <property type="project" value="UniProtKB-KW"/>
</dbReference>
<dbReference type="AlphaFoldDB" id="A0A5N5TFT7"/>
<protein>
    <submittedName>
        <fullName evidence="12">Mitochondrial import receptor subunit TOM40-like protein 1</fullName>
    </submittedName>
</protein>
<keyword evidence="5" id="KW-0812">Transmembrane</keyword>
<dbReference type="GO" id="GO:0008320">
    <property type="term" value="F:protein transmembrane transporter activity"/>
    <property type="evidence" value="ECO:0007669"/>
    <property type="project" value="InterPro"/>
</dbReference>
<evidence type="ECO:0000313" key="12">
    <source>
        <dbReference type="EMBL" id="KAB7504005.1"/>
    </source>
</evidence>
<keyword evidence="12" id="KW-0675">Receptor</keyword>
<reference evidence="12 13" key="1">
    <citation type="journal article" date="2019" name="PLoS Biol.">
        <title>Sex chromosomes control vertical transmission of feminizing Wolbachia symbionts in an isopod.</title>
        <authorList>
            <person name="Becking T."/>
            <person name="Chebbi M.A."/>
            <person name="Giraud I."/>
            <person name="Moumen B."/>
            <person name="Laverre T."/>
            <person name="Caubet Y."/>
            <person name="Peccoud J."/>
            <person name="Gilbert C."/>
            <person name="Cordaux R."/>
        </authorList>
    </citation>
    <scope>NUCLEOTIDE SEQUENCE [LARGE SCALE GENOMIC DNA]</scope>
    <source>
        <strain evidence="12">ANa2</strain>
        <tissue evidence="12">Whole body excluding digestive tract and cuticle</tissue>
    </source>
</reference>
<dbReference type="GO" id="GO:0030150">
    <property type="term" value="P:protein import into mitochondrial matrix"/>
    <property type="evidence" value="ECO:0007669"/>
    <property type="project" value="InterPro"/>
</dbReference>
<keyword evidence="4" id="KW-1134">Transmembrane beta strand</keyword>
<evidence type="ECO:0000256" key="5">
    <source>
        <dbReference type="ARBA" id="ARBA00022692"/>
    </source>
</evidence>
<keyword evidence="9" id="KW-0496">Mitochondrion</keyword>
<keyword evidence="6" id="KW-1000">Mitochondrion outer membrane</keyword>
<name>A0A5N5TFT7_9CRUS</name>
<keyword evidence="8" id="KW-0406">Ion transport</keyword>
<dbReference type="InterPro" id="IPR023614">
    <property type="entry name" value="Porin_dom_sf"/>
</dbReference>
<keyword evidence="7" id="KW-0653">Protein transport</keyword>
<dbReference type="Proteomes" id="UP000326759">
    <property type="component" value="Unassembled WGS sequence"/>
</dbReference>
<dbReference type="OrthoDB" id="19656at2759"/>
<keyword evidence="10" id="KW-0472">Membrane</keyword>
<evidence type="ECO:0000256" key="1">
    <source>
        <dbReference type="ARBA" id="ARBA00004374"/>
    </source>
</evidence>
<dbReference type="GO" id="GO:0046930">
    <property type="term" value="C:pore complex"/>
    <property type="evidence" value="ECO:0007669"/>
    <property type="project" value="UniProtKB-KW"/>
</dbReference>
<dbReference type="FunFam" id="2.40.160.10:FF:000005">
    <property type="entry name" value="mitochondrial import receptor subunit TOM40 homolog"/>
    <property type="match status" value="1"/>
</dbReference>
<comment type="caution">
    <text evidence="12">The sequence shown here is derived from an EMBL/GenBank/DDBJ whole genome shotgun (WGS) entry which is preliminary data.</text>
</comment>
<evidence type="ECO:0000256" key="10">
    <source>
        <dbReference type="ARBA" id="ARBA00023136"/>
    </source>
</evidence>
<dbReference type="Pfam" id="PF01459">
    <property type="entry name" value="Porin_3"/>
    <property type="match status" value="1"/>
</dbReference>
<organism evidence="12 13">
    <name type="scientific">Armadillidium nasatum</name>
    <dbReference type="NCBI Taxonomy" id="96803"/>
    <lineage>
        <taxon>Eukaryota</taxon>
        <taxon>Metazoa</taxon>
        <taxon>Ecdysozoa</taxon>
        <taxon>Arthropoda</taxon>
        <taxon>Crustacea</taxon>
        <taxon>Multicrustacea</taxon>
        <taxon>Malacostraca</taxon>
        <taxon>Eumalacostraca</taxon>
        <taxon>Peracarida</taxon>
        <taxon>Isopoda</taxon>
        <taxon>Oniscidea</taxon>
        <taxon>Crinocheta</taxon>
        <taxon>Armadillidiidae</taxon>
        <taxon>Armadillidium</taxon>
    </lineage>
</organism>
<feature type="compositionally biased region" description="Pro residues" evidence="11">
    <location>
        <begin position="16"/>
        <end position="25"/>
    </location>
</feature>
<keyword evidence="3" id="KW-0813">Transport</keyword>
<feature type="region of interest" description="Disordered" evidence="11">
    <location>
        <begin position="1"/>
        <end position="61"/>
    </location>
</feature>
<evidence type="ECO:0000256" key="3">
    <source>
        <dbReference type="ARBA" id="ARBA00022448"/>
    </source>
</evidence>